<feature type="compositionally biased region" description="Polar residues" evidence="5">
    <location>
        <begin position="1"/>
        <end position="14"/>
    </location>
</feature>
<comment type="caution">
    <text evidence="7">The sequence shown here is derived from an EMBL/GenBank/DDBJ whole genome shotgun (WGS) entry which is preliminary data.</text>
</comment>
<dbReference type="VEuPathDB" id="FungiDB:H257_17321"/>
<evidence type="ECO:0000313" key="8">
    <source>
        <dbReference type="Proteomes" id="UP000284702"/>
    </source>
</evidence>
<dbReference type="PANTHER" id="PTHR25462">
    <property type="entry name" value="BONUS, ISOFORM C-RELATED"/>
    <property type="match status" value="1"/>
</dbReference>
<dbReference type="EMBL" id="MZMZ02005498">
    <property type="protein sequence ID" value="RQM15131.1"/>
    <property type="molecule type" value="Genomic_DNA"/>
</dbReference>
<dbReference type="CDD" id="cd19821">
    <property type="entry name" value="Bbox1_BBX-like"/>
    <property type="match status" value="1"/>
</dbReference>
<dbReference type="SUPFAM" id="SSF57845">
    <property type="entry name" value="B-box zinc-binding domain"/>
    <property type="match status" value="1"/>
</dbReference>
<evidence type="ECO:0000256" key="2">
    <source>
        <dbReference type="ARBA" id="ARBA00022833"/>
    </source>
</evidence>
<dbReference type="CDD" id="cd19756">
    <property type="entry name" value="Bbox2"/>
    <property type="match status" value="1"/>
</dbReference>
<feature type="compositionally biased region" description="Low complexity" evidence="5">
    <location>
        <begin position="30"/>
        <end position="42"/>
    </location>
</feature>
<evidence type="ECO:0000313" key="7">
    <source>
        <dbReference type="EMBL" id="RQM15131.1"/>
    </source>
</evidence>
<dbReference type="InterPro" id="IPR049808">
    <property type="entry name" value="CONSTANS-like_Bbox1"/>
</dbReference>
<dbReference type="Proteomes" id="UP000284702">
    <property type="component" value="Unassembled WGS sequence"/>
</dbReference>
<evidence type="ECO:0000256" key="5">
    <source>
        <dbReference type="SAM" id="MobiDB-lite"/>
    </source>
</evidence>
<keyword evidence="2" id="KW-0862">Zinc</keyword>
<dbReference type="AlphaFoldDB" id="A0A425CDJ5"/>
<name>A0A425CDJ5_APHAT</name>
<keyword evidence="3" id="KW-0863">Zinc-finger</keyword>
<dbReference type="Gene3D" id="3.30.160.60">
    <property type="entry name" value="Classic Zinc Finger"/>
    <property type="match status" value="1"/>
</dbReference>
<dbReference type="PANTHER" id="PTHR25462:SF296">
    <property type="entry name" value="MEIOTIC P26, ISOFORM F"/>
    <property type="match status" value="1"/>
</dbReference>
<dbReference type="GO" id="GO:0061630">
    <property type="term" value="F:ubiquitin protein ligase activity"/>
    <property type="evidence" value="ECO:0007669"/>
    <property type="project" value="TreeGrafter"/>
</dbReference>
<keyword evidence="8" id="KW-1185">Reference proteome</keyword>
<feature type="coiled-coil region" evidence="4">
    <location>
        <begin position="375"/>
        <end position="424"/>
    </location>
</feature>
<dbReference type="InterPro" id="IPR047153">
    <property type="entry name" value="TRIM45/56/19-like"/>
</dbReference>
<evidence type="ECO:0000259" key="6">
    <source>
        <dbReference type="PROSITE" id="PS50119"/>
    </source>
</evidence>
<evidence type="ECO:0000256" key="1">
    <source>
        <dbReference type="ARBA" id="ARBA00022723"/>
    </source>
</evidence>
<dbReference type="SUPFAM" id="SSF56399">
    <property type="entry name" value="ADP-ribosylation"/>
    <property type="match status" value="1"/>
</dbReference>
<keyword evidence="4" id="KW-0175">Coiled coil</keyword>
<proteinExistence type="predicted"/>
<feature type="compositionally biased region" description="Basic and acidic residues" evidence="5">
    <location>
        <begin position="509"/>
        <end position="518"/>
    </location>
</feature>
<dbReference type="PROSITE" id="PS50119">
    <property type="entry name" value="ZF_BBOX"/>
    <property type="match status" value="2"/>
</dbReference>
<sequence length="594" mass="65146">MAITEGSPSTNENAPSRVRVLLSPAHDGDPASPDGSASSGGAVKTAPMDGPSPGQVATVTSMNPLSKDFQRVRYLLQASLPGFVVHDDVMIWDMKNPTLHTQYEQQTAGLLEVDSWVSVEDLGPSMAQMYTYGFTSMDSTQHHGMKFTTGNIVMDNPGKTGKKQFVLCKVAAGRSLPIEREEDAAIRLPQGYHSHYLVQPPSSTERDPYYHEYIVPSSHQILPQFLVRFTYSAVESKPAPICALCEKQAASIHCPACDADLCPTCDTTVHSANKLAGRHKRSPLVTASAAGEPPVLLSLPPVPCRLHESKNVEFYCAACAIPVCVHCKMVGDHSAGDKGGHRLVSLLDAYEQSIKESAKPDPLIETRKAMIGTKLKQIRDRVMDIAANRQEVEVQVRRSMDVVLARLEEEAKAKMDLLRCEELELTRQVQQVEWADAFLASQRCQLAPVEFLAAWHLHKPLRVEQREFPVVHLASAESVKPDIQLLGRMQVVSGDGSGSHVLEGNDDDEGKRRDEEQHQVGGHVMSPKGKRIIEDVKNDLLKGGGGSRSPQKKGSLTTRAPSNPTNDKKDVWSTQLRREIGLDDATKPETNDVE</sequence>
<feature type="region of interest" description="Disordered" evidence="5">
    <location>
        <begin position="1"/>
        <end position="55"/>
    </location>
</feature>
<accession>A0A425CDJ5</accession>
<reference evidence="7" key="1">
    <citation type="submission" date="2018-07" db="EMBL/GenBank/DDBJ databases">
        <title>Annotation of Aphanomyces astaci genome assembly.</title>
        <authorList>
            <person name="Studholme D.J."/>
        </authorList>
    </citation>
    <scope>NUCLEOTIDE SEQUENCE [LARGE SCALE GENOMIC DNA]</scope>
    <source>
        <strain evidence="7">Pc</strain>
    </source>
</reference>
<feature type="region of interest" description="Disordered" evidence="5">
    <location>
        <begin position="494"/>
        <end position="594"/>
    </location>
</feature>
<gene>
    <name evidence="7" type="ORF">B5M09_007665</name>
</gene>
<dbReference type="InterPro" id="IPR000315">
    <property type="entry name" value="Znf_B-box"/>
</dbReference>
<feature type="domain" description="B box-type" evidence="6">
    <location>
        <begin position="299"/>
        <end position="346"/>
    </location>
</feature>
<organism evidence="7 8">
    <name type="scientific">Aphanomyces astaci</name>
    <name type="common">Crayfish plague agent</name>
    <dbReference type="NCBI Taxonomy" id="112090"/>
    <lineage>
        <taxon>Eukaryota</taxon>
        <taxon>Sar</taxon>
        <taxon>Stramenopiles</taxon>
        <taxon>Oomycota</taxon>
        <taxon>Saprolegniomycetes</taxon>
        <taxon>Saprolegniales</taxon>
        <taxon>Verrucalvaceae</taxon>
        <taxon>Aphanomyces</taxon>
    </lineage>
</organism>
<dbReference type="VEuPathDB" id="FungiDB:H257_17320"/>
<feature type="compositionally biased region" description="Basic and acidic residues" evidence="5">
    <location>
        <begin position="531"/>
        <end position="540"/>
    </location>
</feature>
<keyword evidence="1" id="KW-0479">Metal-binding</keyword>
<dbReference type="SMART" id="SM00336">
    <property type="entry name" value="BBOX"/>
    <property type="match status" value="2"/>
</dbReference>
<evidence type="ECO:0000256" key="3">
    <source>
        <dbReference type="PROSITE-ProRule" id="PRU00024"/>
    </source>
</evidence>
<evidence type="ECO:0000256" key="4">
    <source>
        <dbReference type="SAM" id="Coils"/>
    </source>
</evidence>
<feature type="compositionally biased region" description="Basic and acidic residues" evidence="5">
    <location>
        <begin position="566"/>
        <end position="594"/>
    </location>
</feature>
<protein>
    <recommendedName>
        <fullName evidence="6">B box-type domain-containing protein</fullName>
    </recommendedName>
</protein>
<dbReference type="Pfam" id="PF00643">
    <property type="entry name" value="zf-B_box"/>
    <property type="match status" value="2"/>
</dbReference>
<feature type="compositionally biased region" description="Polar residues" evidence="5">
    <location>
        <begin position="548"/>
        <end position="565"/>
    </location>
</feature>
<dbReference type="Gene3D" id="3.90.228.10">
    <property type="match status" value="1"/>
</dbReference>
<dbReference type="GO" id="GO:0008270">
    <property type="term" value="F:zinc ion binding"/>
    <property type="evidence" value="ECO:0007669"/>
    <property type="project" value="UniProtKB-KW"/>
</dbReference>
<feature type="domain" description="B box-type" evidence="6">
    <location>
        <begin position="237"/>
        <end position="284"/>
    </location>
</feature>